<sequence length="409" mass="42299">MDATFSKEIKAMSARLAFAHPGFRRYFIGAVAGVNGNWIFRVLLSWLAWDETGSASFVGLVAAASLAPVAVTSPFFGALTDRVPILTIYRIVSAGLLVCPAALFVLMFAGGLAPLPILGIALLFGMVISAYHPVRQSLGPRLVDPPLIGSVVALAALNFNVGRIISPAIGGAMIAGLGTLPTAVISTALFLPNLIIAPTLSPRNVEENGPRKSYLADLGEGLRAGWARWPVRRALILTVVALGPVRAVGEILALIADGRFAQGAQGLGLLTSAVGAGALLAAVFQVIAGARLLRLPALRFGVIAMGFAATAGLTLAPDFWVALALAPLTGFAGTYVGVSLQIGIQARLEDHLRGRIMSLWMVAITLSTSALAFLVSALSEVFGLAATTLAMLGVAALAVIWLALNPPGD</sequence>
<comment type="subcellular location">
    <subcellularLocation>
        <location evidence="1">Cell membrane</location>
        <topology evidence="1">Multi-pass membrane protein</topology>
    </subcellularLocation>
</comment>
<evidence type="ECO:0000256" key="2">
    <source>
        <dbReference type="ARBA" id="ARBA00022448"/>
    </source>
</evidence>
<organism evidence="8 9">
    <name type="scientific">Aquicoccus porphyridii</name>
    <dbReference type="NCBI Taxonomy" id="1852029"/>
    <lineage>
        <taxon>Bacteria</taxon>
        <taxon>Pseudomonadati</taxon>
        <taxon>Pseudomonadota</taxon>
        <taxon>Alphaproteobacteria</taxon>
        <taxon>Rhodobacterales</taxon>
        <taxon>Paracoccaceae</taxon>
        <taxon>Aquicoccus</taxon>
    </lineage>
</organism>
<dbReference type="Gene3D" id="1.20.1250.20">
    <property type="entry name" value="MFS general substrate transporter like domains"/>
    <property type="match status" value="1"/>
</dbReference>
<feature type="transmembrane region" description="Helical" evidence="7">
    <location>
        <begin position="267"/>
        <end position="290"/>
    </location>
</feature>
<feature type="transmembrane region" description="Helical" evidence="7">
    <location>
        <begin position="55"/>
        <end position="76"/>
    </location>
</feature>
<evidence type="ECO:0000256" key="6">
    <source>
        <dbReference type="ARBA" id="ARBA00023136"/>
    </source>
</evidence>
<dbReference type="PANTHER" id="PTHR23513">
    <property type="entry name" value="INTEGRAL MEMBRANE EFFLUX PROTEIN-RELATED"/>
    <property type="match status" value="1"/>
</dbReference>
<dbReference type="PANTHER" id="PTHR23513:SF11">
    <property type="entry name" value="STAPHYLOFERRIN A TRANSPORTER"/>
    <property type="match status" value="1"/>
</dbReference>
<keyword evidence="5 7" id="KW-1133">Transmembrane helix</keyword>
<evidence type="ECO:0000256" key="1">
    <source>
        <dbReference type="ARBA" id="ARBA00004651"/>
    </source>
</evidence>
<feature type="transmembrane region" description="Helical" evidence="7">
    <location>
        <begin position="297"/>
        <end position="316"/>
    </location>
</feature>
<feature type="transmembrane region" description="Helical" evidence="7">
    <location>
        <begin position="322"/>
        <end position="344"/>
    </location>
</feature>
<feature type="transmembrane region" description="Helical" evidence="7">
    <location>
        <begin position="146"/>
        <end position="166"/>
    </location>
</feature>
<accession>A0A5A9YZN5</accession>
<dbReference type="EMBL" id="VINQ01000017">
    <property type="protein sequence ID" value="KAA0910287.1"/>
    <property type="molecule type" value="Genomic_DNA"/>
</dbReference>
<comment type="caution">
    <text evidence="8">The sequence shown here is derived from an EMBL/GenBank/DDBJ whole genome shotgun (WGS) entry which is preliminary data.</text>
</comment>
<feature type="transmembrane region" description="Helical" evidence="7">
    <location>
        <begin position="356"/>
        <end position="375"/>
    </location>
</feature>
<dbReference type="InterPro" id="IPR010290">
    <property type="entry name" value="TM_effector"/>
</dbReference>
<evidence type="ECO:0000256" key="5">
    <source>
        <dbReference type="ARBA" id="ARBA00022989"/>
    </source>
</evidence>
<feature type="transmembrane region" description="Helical" evidence="7">
    <location>
        <begin position="172"/>
        <end position="196"/>
    </location>
</feature>
<evidence type="ECO:0000256" key="7">
    <source>
        <dbReference type="SAM" id="Phobius"/>
    </source>
</evidence>
<keyword evidence="6 7" id="KW-0472">Membrane</keyword>
<keyword evidence="4 7" id="KW-0812">Transmembrane</keyword>
<protein>
    <submittedName>
        <fullName evidence="8">MFS transporter</fullName>
    </submittedName>
</protein>
<name>A0A5A9YZN5_9RHOB</name>
<keyword evidence="3" id="KW-1003">Cell membrane</keyword>
<evidence type="ECO:0000256" key="4">
    <source>
        <dbReference type="ARBA" id="ARBA00022692"/>
    </source>
</evidence>
<keyword evidence="2" id="KW-0813">Transport</keyword>
<feature type="transmembrane region" description="Helical" evidence="7">
    <location>
        <begin position="381"/>
        <end position="404"/>
    </location>
</feature>
<dbReference type="SUPFAM" id="SSF103473">
    <property type="entry name" value="MFS general substrate transporter"/>
    <property type="match status" value="1"/>
</dbReference>
<feature type="transmembrane region" description="Helical" evidence="7">
    <location>
        <begin position="26"/>
        <end position="49"/>
    </location>
</feature>
<keyword evidence="9" id="KW-1185">Reference proteome</keyword>
<evidence type="ECO:0000313" key="8">
    <source>
        <dbReference type="EMBL" id="KAA0910287.1"/>
    </source>
</evidence>
<feature type="transmembrane region" description="Helical" evidence="7">
    <location>
        <begin position="234"/>
        <end position="255"/>
    </location>
</feature>
<evidence type="ECO:0000313" key="9">
    <source>
        <dbReference type="Proteomes" id="UP000325291"/>
    </source>
</evidence>
<feature type="transmembrane region" description="Helical" evidence="7">
    <location>
        <begin position="115"/>
        <end position="134"/>
    </location>
</feature>
<dbReference type="Proteomes" id="UP000325291">
    <property type="component" value="Unassembled WGS sequence"/>
</dbReference>
<proteinExistence type="predicted"/>
<dbReference type="InterPro" id="IPR036259">
    <property type="entry name" value="MFS_trans_sf"/>
</dbReference>
<dbReference type="CDD" id="cd06173">
    <property type="entry name" value="MFS_MefA_like"/>
    <property type="match status" value="1"/>
</dbReference>
<feature type="transmembrane region" description="Helical" evidence="7">
    <location>
        <begin position="88"/>
        <end position="109"/>
    </location>
</feature>
<gene>
    <name evidence="8" type="ORF">FLO80_17560</name>
</gene>
<dbReference type="Pfam" id="PF05977">
    <property type="entry name" value="MFS_3"/>
    <property type="match status" value="1"/>
</dbReference>
<dbReference type="GO" id="GO:0005886">
    <property type="term" value="C:plasma membrane"/>
    <property type="evidence" value="ECO:0007669"/>
    <property type="project" value="UniProtKB-SubCell"/>
</dbReference>
<evidence type="ECO:0000256" key="3">
    <source>
        <dbReference type="ARBA" id="ARBA00022475"/>
    </source>
</evidence>
<reference evidence="8 9" key="1">
    <citation type="submission" date="2019-07" db="EMBL/GenBank/DDBJ databases">
        <title>Aquicoccus porphyridii gen. nov., sp. nov., isolated from a small marine red alga, Porphyridium marinum.</title>
        <authorList>
            <person name="Liu L."/>
        </authorList>
    </citation>
    <scope>NUCLEOTIDE SEQUENCE [LARGE SCALE GENOMIC DNA]</scope>
    <source>
        <strain evidence="8 9">L1 8-17</strain>
    </source>
</reference>
<dbReference type="AlphaFoldDB" id="A0A5A9YZN5"/>